<dbReference type="FunFam" id="3.30.70.1400:FF:000001">
    <property type="entry name" value="Aminomethyltransferase"/>
    <property type="match status" value="1"/>
</dbReference>
<dbReference type="FunFam" id="2.40.30.110:FF:000002">
    <property type="entry name" value="Aminomethyltransferase"/>
    <property type="match status" value="1"/>
</dbReference>
<comment type="similarity">
    <text evidence="1 7">Belongs to the GcvT family.</text>
</comment>
<accession>A0AAV1IKN3</accession>
<keyword evidence="4 7" id="KW-0808">Transferase</keyword>
<dbReference type="NCBIfam" id="TIGR00528">
    <property type="entry name" value="gcvT"/>
    <property type="match status" value="1"/>
</dbReference>
<dbReference type="InterPro" id="IPR006223">
    <property type="entry name" value="GcvT"/>
</dbReference>
<dbReference type="Gene3D" id="3.30.1360.120">
    <property type="entry name" value="Probable tRNA modification gtpase trme, domain 1"/>
    <property type="match status" value="1"/>
</dbReference>
<evidence type="ECO:0000259" key="8">
    <source>
        <dbReference type="Pfam" id="PF01571"/>
    </source>
</evidence>
<dbReference type="GO" id="GO:0005960">
    <property type="term" value="C:glycine cleavage complex"/>
    <property type="evidence" value="ECO:0007669"/>
    <property type="project" value="InterPro"/>
</dbReference>
<comment type="subcellular location">
    <subcellularLocation>
        <location evidence="7">Mitochondrion</location>
    </subcellularLocation>
</comment>
<dbReference type="Gene3D" id="3.30.70.1400">
    <property type="entry name" value="Aminomethyltransferase beta-barrel domains"/>
    <property type="match status" value="1"/>
</dbReference>
<evidence type="ECO:0000313" key="10">
    <source>
        <dbReference type="EMBL" id="CAK0787874.1"/>
    </source>
</evidence>
<evidence type="ECO:0000256" key="3">
    <source>
        <dbReference type="ARBA" id="ARBA00022576"/>
    </source>
</evidence>
<comment type="catalytic activity">
    <reaction evidence="5 7">
        <text>N(6)-[(R)-S(8)-aminomethyldihydrolipoyl]-L-lysyl-[protein] + (6S)-5,6,7,8-tetrahydrofolate = N(6)-[(R)-dihydrolipoyl]-L-lysyl-[protein] + (6R)-5,10-methylene-5,6,7,8-tetrahydrofolate + NH4(+)</text>
        <dbReference type="Rhea" id="RHEA:16945"/>
        <dbReference type="Rhea" id="RHEA-COMP:10475"/>
        <dbReference type="Rhea" id="RHEA-COMP:10492"/>
        <dbReference type="ChEBI" id="CHEBI:15636"/>
        <dbReference type="ChEBI" id="CHEBI:28938"/>
        <dbReference type="ChEBI" id="CHEBI:57453"/>
        <dbReference type="ChEBI" id="CHEBI:83100"/>
        <dbReference type="ChEBI" id="CHEBI:83143"/>
        <dbReference type="EC" id="2.1.2.10"/>
    </reaction>
</comment>
<dbReference type="InterPro" id="IPR006222">
    <property type="entry name" value="GCVT_N"/>
</dbReference>
<organism evidence="10 11">
    <name type="scientific">Coccomyxa viridis</name>
    <dbReference type="NCBI Taxonomy" id="1274662"/>
    <lineage>
        <taxon>Eukaryota</taxon>
        <taxon>Viridiplantae</taxon>
        <taxon>Chlorophyta</taxon>
        <taxon>core chlorophytes</taxon>
        <taxon>Trebouxiophyceae</taxon>
        <taxon>Trebouxiophyceae incertae sedis</taxon>
        <taxon>Coccomyxaceae</taxon>
        <taxon>Coccomyxa</taxon>
    </lineage>
</organism>
<dbReference type="Pfam" id="PF08669">
    <property type="entry name" value="GCV_T_C"/>
    <property type="match status" value="1"/>
</dbReference>
<proteinExistence type="inferred from homology"/>
<dbReference type="SUPFAM" id="SSF101790">
    <property type="entry name" value="Aminomethyltransferase beta-barrel domain"/>
    <property type="match status" value="1"/>
</dbReference>
<dbReference type="PANTHER" id="PTHR43757">
    <property type="entry name" value="AMINOMETHYLTRANSFERASE"/>
    <property type="match status" value="1"/>
</dbReference>
<keyword evidence="3 7" id="KW-0032">Aminotransferase</keyword>
<feature type="domain" description="GCVT N-terminal" evidence="8">
    <location>
        <begin position="48"/>
        <end position="305"/>
    </location>
</feature>
<evidence type="ECO:0000256" key="1">
    <source>
        <dbReference type="ARBA" id="ARBA00008609"/>
    </source>
</evidence>
<dbReference type="InterPro" id="IPR027266">
    <property type="entry name" value="TrmE/GcvT-like"/>
</dbReference>
<dbReference type="Gene3D" id="2.40.30.110">
    <property type="entry name" value="Aminomethyltransferase beta-barrel domains"/>
    <property type="match status" value="1"/>
</dbReference>
<comment type="subunit">
    <text evidence="2 7">The glycine cleavage system is composed of four proteins: P, T, L and H.</text>
</comment>
<dbReference type="PANTHER" id="PTHR43757:SF2">
    <property type="entry name" value="AMINOMETHYLTRANSFERASE, MITOCHONDRIAL"/>
    <property type="match status" value="1"/>
</dbReference>
<dbReference type="SUPFAM" id="SSF103025">
    <property type="entry name" value="Folate-binding domain"/>
    <property type="match status" value="1"/>
</dbReference>
<dbReference type="GO" id="GO:0006546">
    <property type="term" value="P:glycine catabolic process"/>
    <property type="evidence" value="ECO:0007669"/>
    <property type="project" value="InterPro"/>
</dbReference>
<dbReference type="AlphaFoldDB" id="A0AAV1IKN3"/>
<sequence length="417" mass="45345">MTRQALRLLAPLRAGLRSTGCAGHPAAPWCALSSKGFASNADLKKTPLYDFHVEHGGKMVPFAGWSMPIQYKDSIMDATLHCRENGSLFDVSHMCGLTLKGKDAVPFLEKLVVGDVHGIKNGSGTLSVFTNEKGGIIDDTVITKVADDEIYLVVNAGCREKDLAHINKYLEKFQADGGQAEMTVHDDRSLLALQGPAAVETLQPLVDLDLSKVFFSNFHRLDIAGIPCYLTRTGYTGEDGFEISVPDERALELAKKLLENPRNRLCGLGARDSLRLEAGLCLYGNDLNEERTPVEAGLTWTIGKKRRDACDFLGGEVIKKQLTEGVTQRRVGLVSTGAPPRAHSLILNQEGKEIGEITSGAYSPCLKKNVAMGYVEKKYGKAGTSLKVSVRGRESPAEVFKMPFVPNTYFKEPSAAS</sequence>
<dbReference type="GO" id="GO:0005739">
    <property type="term" value="C:mitochondrion"/>
    <property type="evidence" value="ECO:0007669"/>
    <property type="project" value="UniProtKB-SubCell"/>
</dbReference>
<keyword evidence="7" id="KW-0809">Transit peptide</keyword>
<keyword evidence="7" id="KW-0496">Mitochondrion</keyword>
<evidence type="ECO:0000256" key="2">
    <source>
        <dbReference type="ARBA" id="ARBA00011690"/>
    </source>
</evidence>
<comment type="caution">
    <text evidence="10">The sequence shown here is derived from an EMBL/GenBank/DDBJ whole genome shotgun (WGS) entry which is preliminary data.</text>
</comment>
<evidence type="ECO:0000313" key="11">
    <source>
        <dbReference type="Proteomes" id="UP001314263"/>
    </source>
</evidence>
<dbReference type="InterPro" id="IPR029043">
    <property type="entry name" value="GcvT/YgfZ_C"/>
</dbReference>
<feature type="domain" description="Aminomethyltransferase C-terminal" evidence="9">
    <location>
        <begin position="329"/>
        <end position="405"/>
    </location>
</feature>
<keyword evidence="11" id="KW-1185">Reference proteome</keyword>
<dbReference type="NCBIfam" id="NF001567">
    <property type="entry name" value="PRK00389.1"/>
    <property type="match status" value="1"/>
</dbReference>
<dbReference type="EC" id="2.1.2.10" evidence="7"/>
<protein>
    <recommendedName>
        <fullName evidence="7">Aminomethyltransferase</fullName>
        <ecNumber evidence="7">2.1.2.10</ecNumber>
    </recommendedName>
    <alternativeName>
        <fullName evidence="7">Glycine cleavage system T protein</fullName>
    </alternativeName>
</protein>
<dbReference type="InterPro" id="IPR028896">
    <property type="entry name" value="GcvT/YgfZ/DmdA"/>
</dbReference>
<evidence type="ECO:0000256" key="4">
    <source>
        <dbReference type="ARBA" id="ARBA00022679"/>
    </source>
</evidence>
<dbReference type="Gene3D" id="4.10.1250.10">
    <property type="entry name" value="Aminomethyltransferase fragment"/>
    <property type="match status" value="1"/>
</dbReference>
<dbReference type="Proteomes" id="UP001314263">
    <property type="component" value="Unassembled WGS sequence"/>
</dbReference>
<evidence type="ECO:0000256" key="5">
    <source>
        <dbReference type="ARBA" id="ARBA00047665"/>
    </source>
</evidence>
<name>A0AAV1IKN3_9CHLO</name>
<comment type="function">
    <text evidence="7">The glycine cleavage system catalyzes the degradation of glycine.</text>
</comment>
<evidence type="ECO:0000259" key="9">
    <source>
        <dbReference type="Pfam" id="PF08669"/>
    </source>
</evidence>
<evidence type="ECO:0000256" key="6">
    <source>
        <dbReference type="PIRSR" id="PIRSR006487-1"/>
    </source>
</evidence>
<dbReference type="EMBL" id="CAUYUE010000018">
    <property type="protein sequence ID" value="CAK0787874.1"/>
    <property type="molecule type" value="Genomic_DNA"/>
</dbReference>
<dbReference type="GO" id="GO:0004047">
    <property type="term" value="F:aminomethyltransferase activity"/>
    <property type="evidence" value="ECO:0007669"/>
    <property type="project" value="UniProtKB-EC"/>
</dbReference>
<feature type="binding site" evidence="6">
    <location>
        <position position="242"/>
    </location>
    <ligand>
        <name>substrate</name>
    </ligand>
</feature>
<reference evidence="10 11" key="1">
    <citation type="submission" date="2023-10" db="EMBL/GenBank/DDBJ databases">
        <authorList>
            <person name="Maclean D."/>
            <person name="Macfadyen A."/>
        </authorList>
    </citation>
    <scope>NUCLEOTIDE SEQUENCE [LARGE SCALE GENOMIC DNA]</scope>
</reference>
<dbReference type="GO" id="GO:0008483">
    <property type="term" value="F:transaminase activity"/>
    <property type="evidence" value="ECO:0007669"/>
    <property type="project" value="UniProtKB-KW"/>
</dbReference>
<dbReference type="PIRSF" id="PIRSF006487">
    <property type="entry name" value="GcvT"/>
    <property type="match status" value="1"/>
</dbReference>
<evidence type="ECO:0000256" key="7">
    <source>
        <dbReference type="RuleBase" id="RU003981"/>
    </source>
</evidence>
<dbReference type="Pfam" id="PF01571">
    <property type="entry name" value="GCV_T"/>
    <property type="match status" value="1"/>
</dbReference>
<gene>
    <name evidence="10" type="ORF">CVIRNUC_011096</name>
</gene>
<dbReference type="InterPro" id="IPR013977">
    <property type="entry name" value="GcvT_C"/>
</dbReference>